<dbReference type="RefSeq" id="WP_345689071.1">
    <property type="nucleotide sequence ID" value="NZ_BAABRO010000029.1"/>
</dbReference>
<evidence type="ECO:0000313" key="9">
    <source>
        <dbReference type="EMBL" id="GAA5510830.1"/>
    </source>
</evidence>
<evidence type="ECO:0000259" key="8">
    <source>
        <dbReference type="PROSITE" id="PS50850"/>
    </source>
</evidence>
<organism evidence="9 10">
    <name type="scientific">Novipirellula caenicola</name>
    <dbReference type="NCBI Taxonomy" id="1536901"/>
    <lineage>
        <taxon>Bacteria</taxon>
        <taxon>Pseudomonadati</taxon>
        <taxon>Planctomycetota</taxon>
        <taxon>Planctomycetia</taxon>
        <taxon>Pirellulales</taxon>
        <taxon>Pirellulaceae</taxon>
        <taxon>Novipirellula</taxon>
    </lineage>
</organism>
<proteinExistence type="inferred from homology"/>
<evidence type="ECO:0000256" key="1">
    <source>
        <dbReference type="ARBA" id="ARBA00004141"/>
    </source>
</evidence>
<comment type="caution">
    <text evidence="9">The sequence shown here is derived from an EMBL/GenBank/DDBJ whole genome shotgun (WGS) entry which is preliminary data.</text>
</comment>
<feature type="transmembrane region" description="Helical" evidence="7">
    <location>
        <begin position="304"/>
        <end position="322"/>
    </location>
</feature>
<feature type="transmembrane region" description="Helical" evidence="7">
    <location>
        <begin position="329"/>
        <end position="348"/>
    </location>
</feature>
<dbReference type="InterPro" id="IPR003663">
    <property type="entry name" value="Sugar/inositol_transpt"/>
</dbReference>
<feature type="transmembrane region" description="Helical" evidence="7">
    <location>
        <begin position="49"/>
        <end position="70"/>
    </location>
</feature>
<dbReference type="Proteomes" id="UP001416858">
    <property type="component" value="Unassembled WGS sequence"/>
</dbReference>
<evidence type="ECO:0000256" key="2">
    <source>
        <dbReference type="ARBA" id="ARBA00010992"/>
    </source>
</evidence>
<dbReference type="PROSITE" id="PS50850">
    <property type="entry name" value="MFS"/>
    <property type="match status" value="1"/>
</dbReference>
<name>A0ABP9W2T3_9BACT</name>
<evidence type="ECO:0000256" key="7">
    <source>
        <dbReference type="SAM" id="Phobius"/>
    </source>
</evidence>
<feature type="transmembrane region" description="Helical" evidence="7">
    <location>
        <begin position="134"/>
        <end position="156"/>
    </location>
</feature>
<dbReference type="PRINTS" id="PR00171">
    <property type="entry name" value="SUGRTRNSPORT"/>
</dbReference>
<feature type="transmembrane region" description="Helical" evidence="7">
    <location>
        <begin position="261"/>
        <end position="284"/>
    </location>
</feature>
<gene>
    <name evidence="9" type="ORF">Rcae01_06340</name>
</gene>
<comment type="similarity">
    <text evidence="2">Belongs to the major facilitator superfamily. Sugar transporter (TC 2.A.1.1) family.</text>
</comment>
<keyword evidence="4 7" id="KW-0812">Transmembrane</keyword>
<protein>
    <recommendedName>
        <fullName evidence="8">Major facilitator superfamily (MFS) profile domain-containing protein</fullName>
    </recommendedName>
</protein>
<dbReference type="InterPro" id="IPR020846">
    <property type="entry name" value="MFS_dom"/>
</dbReference>
<evidence type="ECO:0000256" key="5">
    <source>
        <dbReference type="ARBA" id="ARBA00022989"/>
    </source>
</evidence>
<dbReference type="PANTHER" id="PTHR48023">
    <property type="entry name" value="D-XYLOSE-PROTON SYMPORTER-LIKE 2"/>
    <property type="match status" value="1"/>
</dbReference>
<dbReference type="PROSITE" id="PS00216">
    <property type="entry name" value="SUGAR_TRANSPORT_1"/>
    <property type="match status" value="1"/>
</dbReference>
<evidence type="ECO:0000313" key="10">
    <source>
        <dbReference type="Proteomes" id="UP001416858"/>
    </source>
</evidence>
<sequence>MDSPTRNALVYSTIVAMGGFLFGLDAALISGTIDYISEEFSLSPERLGAAVSAPLLGVLIALPFAGWICNRFGRKKAILLIAALYLISAVSSALAPNYWSLVAARFLGGLAFSSIALASMYIGEIAPPKLRGKLVSMTQINIVIGLSGAYFVNYLINHWATSGASWTLDLGLADHTWRWMLGSEIPFAIAWFFLLLVIPESPAWFIYQHRDEDAKRTLRKLMPNDAIDAHVAEVRESIHKSTEDHSITAQLREILGKPMRLTFIIAMAIAIAQQSSGINAVLFYAQTIFKQLGIGSNAAFQQAIWVGLTSIVFTVLGLLLVDRLGRRPLIIWGMIWIIASLGLCSYAFHQARYVVDEATVAAMAAEEPNEANSDLASRAVSTDAERLGPLVGIEYESDVAFKQAIRDALGKDGAAKREGRLLDASIKINAKMVLLGILSFIAAFHFSVGPVMWVLFSEIFPVSVRGIAIPFFTIITSLTSWLISFIFPRQLESWGMSAVFLFYAATVFAGLMVLFFTLKETKNMSIEEIQDALQSRASA</sequence>
<feature type="transmembrane region" description="Helical" evidence="7">
    <location>
        <begin position="432"/>
        <end position="455"/>
    </location>
</feature>
<feature type="transmembrane region" description="Helical" evidence="7">
    <location>
        <begin position="77"/>
        <end position="96"/>
    </location>
</feature>
<keyword evidence="5 7" id="KW-1133">Transmembrane helix</keyword>
<feature type="transmembrane region" description="Helical" evidence="7">
    <location>
        <begin position="493"/>
        <end position="516"/>
    </location>
</feature>
<feature type="transmembrane region" description="Helical" evidence="7">
    <location>
        <begin position="102"/>
        <end position="122"/>
    </location>
</feature>
<keyword evidence="3" id="KW-0813">Transport</keyword>
<dbReference type="Pfam" id="PF00083">
    <property type="entry name" value="Sugar_tr"/>
    <property type="match status" value="2"/>
</dbReference>
<keyword evidence="10" id="KW-1185">Reference proteome</keyword>
<evidence type="ECO:0000256" key="4">
    <source>
        <dbReference type="ARBA" id="ARBA00022692"/>
    </source>
</evidence>
<evidence type="ECO:0000256" key="6">
    <source>
        <dbReference type="ARBA" id="ARBA00023136"/>
    </source>
</evidence>
<feature type="domain" description="Major facilitator superfamily (MFS) profile" evidence="8">
    <location>
        <begin position="11"/>
        <end position="522"/>
    </location>
</feature>
<dbReference type="EMBL" id="BAABRO010000029">
    <property type="protein sequence ID" value="GAA5510830.1"/>
    <property type="molecule type" value="Genomic_DNA"/>
</dbReference>
<dbReference type="InterPro" id="IPR005829">
    <property type="entry name" value="Sugar_transporter_CS"/>
</dbReference>
<feature type="transmembrane region" description="Helical" evidence="7">
    <location>
        <begin position="176"/>
        <end position="198"/>
    </location>
</feature>
<dbReference type="Gene3D" id="1.20.1250.20">
    <property type="entry name" value="MFS general substrate transporter like domains"/>
    <property type="match status" value="2"/>
</dbReference>
<accession>A0ABP9W2T3</accession>
<reference evidence="9 10" key="1">
    <citation type="submission" date="2024-02" db="EMBL/GenBank/DDBJ databases">
        <title>Rhodopirellula caenicola NBRC 110016.</title>
        <authorList>
            <person name="Ichikawa N."/>
            <person name="Katano-Makiyama Y."/>
            <person name="Hidaka K."/>
        </authorList>
    </citation>
    <scope>NUCLEOTIDE SEQUENCE [LARGE SCALE GENOMIC DNA]</scope>
    <source>
        <strain evidence="9 10">NBRC 110016</strain>
    </source>
</reference>
<evidence type="ECO:0000256" key="3">
    <source>
        <dbReference type="ARBA" id="ARBA00022448"/>
    </source>
</evidence>
<feature type="transmembrane region" description="Helical" evidence="7">
    <location>
        <begin position="9"/>
        <end position="29"/>
    </location>
</feature>
<dbReference type="SUPFAM" id="SSF103473">
    <property type="entry name" value="MFS general substrate transporter"/>
    <property type="match status" value="1"/>
</dbReference>
<dbReference type="InterPro" id="IPR050820">
    <property type="entry name" value="MFS_Sugar_Transporter"/>
</dbReference>
<keyword evidence="6 7" id="KW-0472">Membrane</keyword>
<dbReference type="PANTHER" id="PTHR48023:SF4">
    <property type="entry name" value="D-XYLOSE-PROTON SYMPORTER-LIKE 2"/>
    <property type="match status" value="1"/>
</dbReference>
<dbReference type="InterPro" id="IPR036259">
    <property type="entry name" value="MFS_trans_sf"/>
</dbReference>
<comment type="subcellular location">
    <subcellularLocation>
        <location evidence="1">Membrane</location>
        <topology evidence="1">Multi-pass membrane protein</topology>
    </subcellularLocation>
</comment>
<feature type="transmembrane region" description="Helical" evidence="7">
    <location>
        <begin position="467"/>
        <end position="487"/>
    </location>
</feature>
<dbReference type="InterPro" id="IPR005828">
    <property type="entry name" value="MFS_sugar_transport-like"/>
</dbReference>